<feature type="domain" description="Amine oxidase" evidence="1">
    <location>
        <begin position="17"/>
        <end position="481"/>
    </location>
</feature>
<dbReference type="InterPro" id="IPR036188">
    <property type="entry name" value="FAD/NAD-bd_sf"/>
</dbReference>
<dbReference type="PANTHER" id="PTHR10742:SF414">
    <property type="entry name" value="CONTAINING AMINE OXIDASE, PUTATIVE (AFU_ORTHOLOGUE AFUA_3G12150)-RELATED"/>
    <property type="match status" value="1"/>
</dbReference>
<evidence type="ECO:0000313" key="3">
    <source>
        <dbReference type="Proteomes" id="UP001321760"/>
    </source>
</evidence>
<dbReference type="GO" id="GO:0003682">
    <property type="term" value="F:chromatin binding"/>
    <property type="evidence" value="ECO:0007669"/>
    <property type="project" value="TreeGrafter"/>
</dbReference>
<dbReference type="GO" id="GO:0050660">
    <property type="term" value="F:flavin adenine dinucleotide binding"/>
    <property type="evidence" value="ECO:0007669"/>
    <property type="project" value="TreeGrafter"/>
</dbReference>
<dbReference type="AlphaFoldDB" id="A0AAV9GBC9"/>
<name>A0AAV9GBC9_9PEZI</name>
<comment type="caution">
    <text evidence="2">The sequence shown here is derived from an EMBL/GenBank/DDBJ whole genome shotgun (WGS) entry which is preliminary data.</text>
</comment>
<dbReference type="PRINTS" id="PR00419">
    <property type="entry name" value="ADXRDTASE"/>
</dbReference>
<organism evidence="2 3">
    <name type="scientific">Podospora aff. communis PSN243</name>
    <dbReference type="NCBI Taxonomy" id="3040156"/>
    <lineage>
        <taxon>Eukaryota</taxon>
        <taxon>Fungi</taxon>
        <taxon>Dikarya</taxon>
        <taxon>Ascomycota</taxon>
        <taxon>Pezizomycotina</taxon>
        <taxon>Sordariomycetes</taxon>
        <taxon>Sordariomycetidae</taxon>
        <taxon>Sordariales</taxon>
        <taxon>Podosporaceae</taxon>
        <taxon>Podospora</taxon>
    </lineage>
</organism>
<reference evidence="2" key="2">
    <citation type="submission" date="2023-05" db="EMBL/GenBank/DDBJ databases">
        <authorList>
            <consortium name="Lawrence Berkeley National Laboratory"/>
            <person name="Steindorff A."/>
            <person name="Hensen N."/>
            <person name="Bonometti L."/>
            <person name="Westerberg I."/>
            <person name="Brannstrom I.O."/>
            <person name="Guillou S."/>
            <person name="Cros-Aarteil S."/>
            <person name="Calhoun S."/>
            <person name="Haridas S."/>
            <person name="Kuo A."/>
            <person name="Mondo S."/>
            <person name="Pangilinan J."/>
            <person name="Riley R."/>
            <person name="Labutti K."/>
            <person name="Andreopoulos B."/>
            <person name="Lipzen A."/>
            <person name="Chen C."/>
            <person name="Yanf M."/>
            <person name="Daum C."/>
            <person name="Ng V."/>
            <person name="Clum A."/>
            <person name="Ohm R."/>
            <person name="Martin F."/>
            <person name="Silar P."/>
            <person name="Natvig D."/>
            <person name="Lalanne C."/>
            <person name="Gautier V."/>
            <person name="Ament-Velasquez S.L."/>
            <person name="Kruys A."/>
            <person name="Hutchinson M.I."/>
            <person name="Powell A.J."/>
            <person name="Barry K."/>
            <person name="Miller A.N."/>
            <person name="Grigoriev I.V."/>
            <person name="Debuchy R."/>
            <person name="Gladieux P."/>
            <person name="Thoren M.H."/>
            <person name="Johannesson H."/>
        </authorList>
    </citation>
    <scope>NUCLEOTIDE SEQUENCE</scope>
    <source>
        <strain evidence="2">PSN243</strain>
    </source>
</reference>
<dbReference type="PANTHER" id="PTHR10742">
    <property type="entry name" value="FLAVIN MONOAMINE OXIDASE"/>
    <property type="match status" value="1"/>
</dbReference>
<dbReference type="SUPFAM" id="SSF54373">
    <property type="entry name" value="FAD-linked reductases, C-terminal domain"/>
    <property type="match status" value="1"/>
</dbReference>
<protein>
    <recommendedName>
        <fullName evidence="1">Amine oxidase domain-containing protein</fullName>
    </recommendedName>
</protein>
<reference evidence="2" key="1">
    <citation type="journal article" date="2023" name="Mol. Phylogenet. Evol.">
        <title>Genome-scale phylogeny and comparative genomics of the fungal order Sordariales.</title>
        <authorList>
            <person name="Hensen N."/>
            <person name="Bonometti L."/>
            <person name="Westerberg I."/>
            <person name="Brannstrom I.O."/>
            <person name="Guillou S."/>
            <person name="Cros-Aarteil S."/>
            <person name="Calhoun S."/>
            <person name="Haridas S."/>
            <person name="Kuo A."/>
            <person name="Mondo S."/>
            <person name="Pangilinan J."/>
            <person name="Riley R."/>
            <person name="LaButti K."/>
            <person name="Andreopoulos B."/>
            <person name="Lipzen A."/>
            <person name="Chen C."/>
            <person name="Yan M."/>
            <person name="Daum C."/>
            <person name="Ng V."/>
            <person name="Clum A."/>
            <person name="Steindorff A."/>
            <person name="Ohm R.A."/>
            <person name="Martin F."/>
            <person name="Silar P."/>
            <person name="Natvig D.O."/>
            <person name="Lalanne C."/>
            <person name="Gautier V."/>
            <person name="Ament-Velasquez S.L."/>
            <person name="Kruys A."/>
            <person name="Hutchinson M.I."/>
            <person name="Powell A.J."/>
            <person name="Barry K."/>
            <person name="Miller A.N."/>
            <person name="Grigoriev I.V."/>
            <person name="Debuchy R."/>
            <person name="Gladieux P."/>
            <person name="Hiltunen Thoren M."/>
            <person name="Johannesson H."/>
        </authorList>
    </citation>
    <scope>NUCLEOTIDE SEQUENCE</scope>
    <source>
        <strain evidence="2">PSN243</strain>
    </source>
</reference>
<dbReference type="SUPFAM" id="SSF51905">
    <property type="entry name" value="FAD/NAD(P)-binding domain"/>
    <property type="match status" value="1"/>
</dbReference>
<gene>
    <name evidence="2" type="ORF">QBC34DRAFT_308946</name>
</gene>
<dbReference type="Gene3D" id="3.50.50.60">
    <property type="entry name" value="FAD/NAD(P)-binding domain"/>
    <property type="match status" value="1"/>
</dbReference>
<dbReference type="EMBL" id="MU865977">
    <property type="protein sequence ID" value="KAK4444441.1"/>
    <property type="molecule type" value="Genomic_DNA"/>
</dbReference>
<dbReference type="InterPro" id="IPR002937">
    <property type="entry name" value="Amino_oxidase"/>
</dbReference>
<dbReference type="GO" id="GO:0006338">
    <property type="term" value="P:chromatin remodeling"/>
    <property type="evidence" value="ECO:0007669"/>
    <property type="project" value="TreeGrafter"/>
</dbReference>
<dbReference type="Gene3D" id="3.90.660.10">
    <property type="match status" value="1"/>
</dbReference>
<dbReference type="Pfam" id="PF01593">
    <property type="entry name" value="Amino_oxidase"/>
    <property type="match status" value="1"/>
</dbReference>
<evidence type="ECO:0000313" key="2">
    <source>
        <dbReference type="EMBL" id="KAK4444441.1"/>
    </source>
</evidence>
<dbReference type="GO" id="GO:0016491">
    <property type="term" value="F:oxidoreductase activity"/>
    <property type="evidence" value="ECO:0007669"/>
    <property type="project" value="InterPro"/>
</dbReference>
<proteinExistence type="predicted"/>
<keyword evidence="3" id="KW-1185">Reference proteome</keyword>
<sequence length="497" mass="55470">MPEPDSKSHVCIVGAGISGLRCADILLSRGFQVTILEARDRIGGRICQSDALGYTVDIGPNWIHAWTDSDEPHPIYKLAKDTNTPLHYWNNKQLIFDSEGNPLPSEQTERLSTLLWEIIDEAFKFSEKARDENCGKAIPSSDSLQDFIRRRADELVPDESERKLLVQMSEVFGAYVGEPVWKQSLRFAWMEECCGGEEMFVESTFSSILALAANPALTHPNAKIHLSTLVTSITTPLSRSPSSKVTLTTSTSPNTPLTFDEVIVTTPLGYLKHHHPTLFSPPLPPRLVSAISSLSLSQLEKVYVTFPRVFWNPDPAADTFPCYTNWLTPSYAPETNPSGWPQEIWDLSTFKEPNNRPTILFYLYGDCSRHVVNMIHGKPAEEKQKLLEEFFNPYYSKLPGWSEEDEGCKPKAILATEWLKDELSGFGSYCNFQVGAEEADRDVLAIREGCPERRLWFCGEHAAPFEECGTVAGAYLSGEAVGKRVAEVYGMGDGKGC</sequence>
<accession>A0AAV9GBC9</accession>
<dbReference type="Proteomes" id="UP001321760">
    <property type="component" value="Unassembled WGS sequence"/>
</dbReference>
<dbReference type="InterPro" id="IPR050281">
    <property type="entry name" value="Flavin_monoamine_oxidase"/>
</dbReference>
<evidence type="ECO:0000259" key="1">
    <source>
        <dbReference type="Pfam" id="PF01593"/>
    </source>
</evidence>